<evidence type="ECO:0000313" key="4">
    <source>
        <dbReference type="Proteomes" id="UP000634647"/>
    </source>
</evidence>
<evidence type="ECO:0000313" key="1">
    <source>
        <dbReference type="EMBL" id="GHE06144.1"/>
    </source>
</evidence>
<dbReference type="Proteomes" id="UP000199541">
    <property type="component" value="Unassembled WGS sequence"/>
</dbReference>
<dbReference type="SUPFAM" id="SSF52980">
    <property type="entry name" value="Restriction endonuclease-like"/>
    <property type="match status" value="1"/>
</dbReference>
<proteinExistence type="predicted"/>
<dbReference type="InterPro" id="IPR009394">
    <property type="entry name" value="MmcB-like"/>
</dbReference>
<dbReference type="EMBL" id="BNAB01000033">
    <property type="protein sequence ID" value="GHE06144.1"/>
    <property type="molecule type" value="Genomic_DNA"/>
</dbReference>
<accession>A0AAN5A1U4</accession>
<keyword evidence="3" id="KW-1185">Reference proteome</keyword>
<dbReference type="Pfam" id="PF06319">
    <property type="entry name" value="MmcB-like"/>
    <property type="match status" value="1"/>
</dbReference>
<organism evidence="1 4">
    <name type="scientific">Allgaiera indica</name>
    <dbReference type="NCBI Taxonomy" id="765699"/>
    <lineage>
        <taxon>Bacteria</taxon>
        <taxon>Pseudomonadati</taxon>
        <taxon>Pseudomonadota</taxon>
        <taxon>Alphaproteobacteria</taxon>
        <taxon>Rhodobacterales</taxon>
        <taxon>Paracoccaceae</taxon>
        <taxon>Allgaiera</taxon>
    </lineage>
</organism>
<reference evidence="2 3" key="2">
    <citation type="submission" date="2016-10" db="EMBL/GenBank/DDBJ databases">
        <authorList>
            <person name="Varghese N."/>
            <person name="Submissions S."/>
        </authorList>
    </citation>
    <scope>NUCLEOTIDE SEQUENCE [LARGE SCALE GENOMIC DNA]</scope>
    <source>
        <strain evidence="2 3">DSM 24802</strain>
    </source>
</reference>
<sequence>MLLSMRSDFFSDTVAAPDPAAQPGQLLARGVCRALLGHDFVPMVEMVPAPGLRVDVMALGPKGEIWIVECKSCRADFTSDRKWRGYLAYCDRFFWAVDTDFPQELLPAESGLILADGYGAEILRWPECRALPAARRKVVTRAFARQSARQLRALRDPGPGTRR</sequence>
<dbReference type="AlphaFoldDB" id="A0AAN5A1U4"/>
<reference evidence="1" key="3">
    <citation type="submission" date="2023-06" db="EMBL/GenBank/DDBJ databases">
        <authorList>
            <person name="Sun Q."/>
            <person name="Zhou Y."/>
        </authorList>
    </citation>
    <scope>NUCLEOTIDE SEQUENCE</scope>
    <source>
        <strain evidence="1">CGMCC 1.10859</strain>
    </source>
</reference>
<dbReference type="EMBL" id="FNOB01000035">
    <property type="protein sequence ID" value="SDX86586.1"/>
    <property type="molecule type" value="Genomic_DNA"/>
</dbReference>
<reference evidence="1" key="1">
    <citation type="journal article" date="2014" name="Int. J. Syst. Evol. Microbiol.">
        <title>Complete genome sequence of Corynebacterium casei LMG S-19264T (=DSM 44701T), isolated from a smear-ripened cheese.</title>
        <authorList>
            <consortium name="US DOE Joint Genome Institute (JGI-PGF)"/>
            <person name="Walter F."/>
            <person name="Albersmeier A."/>
            <person name="Kalinowski J."/>
            <person name="Ruckert C."/>
        </authorList>
    </citation>
    <scope>NUCLEOTIDE SEQUENCE</scope>
    <source>
        <strain evidence="1">CGMCC 1.10859</strain>
    </source>
</reference>
<name>A0AAN5A1U4_9RHOB</name>
<gene>
    <name evidence="1" type="ORF">GCM10008024_39590</name>
    <name evidence="2" type="ORF">SAMN05444006_13518</name>
</gene>
<dbReference type="InterPro" id="IPR011335">
    <property type="entry name" value="Restrct_endonuc-II-like"/>
</dbReference>
<dbReference type="Proteomes" id="UP000634647">
    <property type="component" value="Unassembled WGS sequence"/>
</dbReference>
<comment type="caution">
    <text evidence="1">The sequence shown here is derived from an EMBL/GenBank/DDBJ whole genome shotgun (WGS) entry which is preliminary data.</text>
</comment>
<protein>
    <recommendedName>
        <fullName evidence="5">DNA repair protein MmcB-related protein</fullName>
    </recommendedName>
</protein>
<evidence type="ECO:0000313" key="2">
    <source>
        <dbReference type="EMBL" id="SDX86586.1"/>
    </source>
</evidence>
<evidence type="ECO:0000313" key="3">
    <source>
        <dbReference type="Proteomes" id="UP000199541"/>
    </source>
</evidence>
<evidence type="ECO:0008006" key="5">
    <source>
        <dbReference type="Google" id="ProtNLM"/>
    </source>
</evidence>